<dbReference type="RefSeq" id="WP_209979180.1">
    <property type="nucleotide sequence ID" value="NZ_JAGGLB010000052.1"/>
</dbReference>
<dbReference type="Gene3D" id="2.70.98.10">
    <property type="match status" value="1"/>
</dbReference>
<dbReference type="Pfam" id="PF14486">
    <property type="entry name" value="DUF4432"/>
    <property type="match status" value="1"/>
</dbReference>
<evidence type="ECO:0000313" key="1">
    <source>
        <dbReference type="EMBL" id="MBP1996588.1"/>
    </source>
</evidence>
<dbReference type="Proteomes" id="UP001519287">
    <property type="component" value="Unassembled WGS sequence"/>
</dbReference>
<reference evidence="1 2" key="1">
    <citation type="submission" date="2021-03" db="EMBL/GenBank/DDBJ databases">
        <title>Genomic Encyclopedia of Type Strains, Phase IV (KMG-IV): sequencing the most valuable type-strain genomes for metagenomic binning, comparative biology and taxonomic classification.</title>
        <authorList>
            <person name="Goeker M."/>
        </authorList>
    </citation>
    <scope>NUCLEOTIDE SEQUENCE [LARGE SCALE GENOMIC DNA]</scope>
    <source>
        <strain evidence="1 2">DSM 26048</strain>
    </source>
</reference>
<dbReference type="SUPFAM" id="SSF74650">
    <property type="entry name" value="Galactose mutarotase-like"/>
    <property type="match status" value="1"/>
</dbReference>
<organism evidence="1 2">
    <name type="scientific">Paenibacillus eucommiae</name>
    <dbReference type="NCBI Taxonomy" id="1355755"/>
    <lineage>
        <taxon>Bacteria</taxon>
        <taxon>Bacillati</taxon>
        <taxon>Bacillota</taxon>
        <taxon>Bacilli</taxon>
        <taxon>Bacillales</taxon>
        <taxon>Paenibacillaceae</taxon>
        <taxon>Paenibacillus</taxon>
    </lineage>
</organism>
<comment type="caution">
    <text evidence="1">The sequence shown here is derived from an EMBL/GenBank/DDBJ whole genome shotgun (WGS) entry which is preliminary data.</text>
</comment>
<dbReference type="EMBL" id="JAGGLB010000052">
    <property type="protein sequence ID" value="MBP1996588.1"/>
    <property type="molecule type" value="Genomic_DNA"/>
</dbReference>
<gene>
    <name evidence="1" type="ORF">J2Z66_008236</name>
</gene>
<accession>A0ABS4J9R9</accession>
<protein>
    <submittedName>
        <fullName evidence="1">Galactose mutarotase-like enzyme</fullName>
    </submittedName>
</protein>
<dbReference type="InterPro" id="IPR027839">
    <property type="entry name" value="DUF4432"/>
</dbReference>
<name>A0ABS4J9R9_9BACL</name>
<dbReference type="InterPro" id="IPR011013">
    <property type="entry name" value="Gal_mutarotase_sf_dom"/>
</dbReference>
<sequence length="342" mass="38813">MVENSKSAEARSTGKAQLLQHEIQGHRVLTLENEAIRVSIDVDHGAHIFEIRDKRTDIDVLYKDPKGLVYDVGGWYELFPNAGSGCSYKNTDIPGHGDVQYQSWEFRIEQDGDEEIRLFLWTESKVLPFLISKSIVFRSNESSLFISEKITNKSGEAEPYLWGQHITFGAPFVSPATRIDLPECRVFDRLEDHAADSRVLPGASGTLDSIQGKQGEMLDLTYFPADPFSEMLFIDEIKEYWYNVFNEQEGLGFALAWDNKAFPFLWLWQEHHTIQEAPFNGKVYSMALEPQASNVPTLSNAVEQGEAPVLQPGESLETWMTFVIHNTSDKVKFVSKEGQVRI</sequence>
<dbReference type="InterPro" id="IPR014718">
    <property type="entry name" value="GH-type_carb-bd"/>
</dbReference>
<proteinExistence type="predicted"/>
<keyword evidence="2" id="KW-1185">Reference proteome</keyword>
<evidence type="ECO:0000313" key="2">
    <source>
        <dbReference type="Proteomes" id="UP001519287"/>
    </source>
</evidence>